<dbReference type="GO" id="GO:0004029">
    <property type="term" value="F:aldehyde dehydrogenase (NAD+) activity"/>
    <property type="evidence" value="ECO:0007669"/>
    <property type="project" value="TreeGrafter"/>
</dbReference>
<dbReference type="RefSeq" id="WP_187345150.1">
    <property type="nucleotide sequence ID" value="NZ_MPIN01000006.1"/>
</dbReference>
<comment type="caution">
    <text evidence="2">The sequence shown here is derived from an EMBL/GenBank/DDBJ whole genome shotgun (WGS) entry which is preliminary data.</text>
</comment>
<sequence length="308" mass="33138">MNHSKLVVVGAGQIGTPLVERLAREGHRVVWVSRSKPSRIPNGITHVELDARHGAELARLATGARAIIAAANPPSYDAAVWKKQLVPLTAGLLDGARLSGSRLVLLDGLYMYALDRGPLSPATPQEPATEKGKIRKALADMVVAAQREGVRAVSLRASDFLGAGLARSLLNASAIERIKQGKSPLLIGDPDVPHAFSMRDDVIDALVQLAFAPDDVEGQVFHAPVVHETTRNLVEREARTHGTAIEVRAMPGWLLRIAGLFSRDTRGLVEMLPQWSAPYLVDDSSYRKRFQGPRAALSESVTPGDADG</sequence>
<feature type="domain" description="NAD-dependent epimerase/dehydratase" evidence="1">
    <location>
        <begin position="7"/>
        <end position="220"/>
    </location>
</feature>
<organism evidence="2 3">
    <name type="scientific">Cystobacter ferrugineus</name>
    <dbReference type="NCBI Taxonomy" id="83449"/>
    <lineage>
        <taxon>Bacteria</taxon>
        <taxon>Pseudomonadati</taxon>
        <taxon>Myxococcota</taxon>
        <taxon>Myxococcia</taxon>
        <taxon>Myxococcales</taxon>
        <taxon>Cystobacterineae</taxon>
        <taxon>Archangiaceae</taxon>
        <taxon>Cystobacter</taxon>
    </lineage>
</organism>
<dbReference type="Pfam" id="PF01370">
    <property type="entry name" value="Epimerase"/>
    <property type="match status" value="1"/>
</dbReference>
<dbReference type="Proteomes" id="UP000182229">
    <property type="component" value="Unassembled WGS sequence"/>
</dbReference>
<dbReference type="SUPFAM" id="SSF51735">
    <property type="entry name" value="NAD(P)-binding Rossmann-fold domains"/>
    <property type="match status" value="1"/>
</dbReference>
<dbReference type="InterPro" id="IPR051783">
    <property type="entry name" value="NAD(P)-dependent_oxidoreduct"/>
</dbReference>
<protein>
    <recommendedName>
        <fullName evidence="1">NAD-dependent epimerase/dehydratase domain-containing protein</fullName>
    </recommendedName>
</protein>
<dbReference type="PANTHER" id="PTHR48079:SF6">
    <property type="entry name" value="NAD(P)-BINDING DOMAIN-CONTAINING PROTEIN-RELATED"/>
    <property type="match status" value="1"/>
</dbReference>
<dbReference type="EMBL" id="MPIN01000006">
    <property type="protein sequence ID" value="OJH38454.1"/>
    <property type="molecule type" value="Genomic_DNA"/>
</dbReference>
<reference evidence="3" key="1">
    <citation type="submission" date="2016-11" db="EMBL/GenBank/DDBJ databases">
        <authorList>
            <person name="Shukria A."/>
            <person name="Stevens D.C."/>
        </authorList>
    </citation>
    <scope>NUCLEOTIDE SEQUENCE [LARGE SCALE GENOMIC DNA]</scope>
    <source>
        <strain evidence="3">Cbfe23</strain>
    </source>
</reference>
<dbReference type="InterPro" id="IPR036291">
    <property type="entry name" value="NAD(P)-bd_dom_sf"/>
</dbReference>
<proteinExistence type="predicted"/>
<accession>A0A1L9B878</accession>
<dbReference type="AlphaFoldDB" id="A0A1L9B878"/>
<evidence type="ECO:0000313" key="2">
    <source>
        <dbReference type="EMBL" id="OJH38454.1"/>
    </source>
</evidence>
<name>A0A1L9B878_9BACT</name>
<dbReference type="Gene3D" id="3.40.50.720">
    <property type="entry name" value="NAD(P)-binding Rossmann-like Domain"/>
    <property type="match status" value="1"/>
</dbReference>
<keyword evidence="3" id="KW-1185">Reference proteome</keyword>
<evidence type="ECO:0000259" key="1">
    <source>
        <dbReference type="Pfam" id="PF01370"/>
    </source>
</evidence>
<dbReference type="PANTHER" id="PTHR48079">
    <property type="entry name" value="PROTEIN YEEZ"/>
    <property type="match status" value="1"/>
</dbReference>
<evidence type="ECO:0000313" key="3">
    <source>
        <dbReference type="Proteomes" id="UP000182229"/>
    </source>
</evidence>
<dbReference type="InterPro" id="IPR001509">
    <property type="entry name" value="Epimerase_deHydtase"/>
</dbReference>
<dbReference type="GO" id="GO:0005737">
    <property type="term" value="C:cytoplasm"/>
    <property type="evidence" value="ECO:0007669"/>
    <property type="project" value="TreeGrafter"/>
</dbReference>
<dbReference type="STRING" id="83449.BON30_25415"/>
<reference evidence="2 3" key="2">
    <citation type="submission" date="2016-12" db="EMBL/GenBank/DDBJ databases">
        <title>Draft Genome Sequence of Cystobacter ferrugineus Strain Cbfe23.</title>
        <authorList>
            <person name="Akbar S."/>
            <person name="Dowd S.E."/>
            <person name="Stevens D.C."/>
        </authorList>
    </citation>
    <scope>NUCLEOTIDE SEQUENCE [LARGE SCALE GENOMIC DNA]</scope>
    <source>
        <strain evidence="2 3">Cbfe23</strain>
    </source>
</reference>
<gene>
    <name evidence="2" type="ORF">BON30_25415</name>
</gene>